<feature type="non-terminal residue" evidence="1">
    <location>
        <position position="222"/>
    </location>
</feature>
<accession>A0A955I7R9</accession>
<dbReference type="InterPro" id="IPR027031">
    <property type="entry name" value="Gly-tRNA_synthase/POLG2"/>
</dbReference>
<keyword evidence="1" id="KW-0436">Ligase</keyword>
<dbReference type="InterPro" id="IPR045864">
    <property type="entry name" value="aa-tRNA-synth_II/BPL/LPL"/>
</dbReference>
<dbReference type="Gene3D" id="3.30.930.10">
    <property type="entry name" value="Bira Bifunctional Protein, Domain 2"/>
    <property type="match status" value="1"/>
</dbReference>
<organism evidence="1 2">
    <name type="scientific">Candidatus Dojkabacteria bacterium</name>
    <dbReference type="NCBI Taxonomy" id="2099670"/>
    <lineage>
        <taxon>Bacteria</taxon>
        <taxon>Candidatus Dojkabacteria</taxon>
    </lineage>
</organism>
<sequence>MHNTQVTLEKITSWAKRRGFIYPSSEIYGGLAGVYDYGHYGVLLKNNIQQAWWKAMVFDRDDMVGLDSAIFMHPTTWKASGHVDSFSDPQIDCRTCKHRMRADHYLEKFGYDVDRWPLGEVNALLAKLKEEGKLKCEKCGNSDLTEARDFNLLVKTNFGSPIGRLQDLPDEDVVYPRGETCQGIYLNYKNVVDSMRVKLPFGIAQVGKAFRNEIVTKQYTFR</sequence>
<dbReference type="PANTHER" id="PTHR10745:SF8">
    <property type="entry name" value="DNA POLYMERASE SUBUNIT GAMMA-2, MITOCHONDRIAL"/>
    <property type="match status" value="1"/>
</dbReference>
<dbReference type="GO" id="GO:0005737">
    <property type="term" value="C:cytoplasm"/>
    <property type="evidence" value="ECO:0007669"/>
    <property type="project" value="TreeGrafter"/>
</dbReference>
<evidence type="ECO:0000313" key="2">
    <source>
        <dbReference type="Proteomes" id="UP000760819"/>
    </source>
</evidence>
<comment type="caution">
    <text evidence="1">The sequence shown here is derived from an EMBL/GenBank/DDBJ whole genome shotgun (WGS) entry which is preliminary data.</text>
</comment>
<reference evidence="1" key="1">
    <citation type="submission" date="2020-04" db="EMBL/GenBank/DDBJ databases">
        <authorList>
            <person name="Zhang T."/>
        </authorList>
    </citation>
    <scope>NUCLEOTIDE SEQUENCE</scope>
    <source>
        <strain evidence="1">HKST-UBA12</strain>
    </source>
</reference>
<proteinExistence type="predicted"/>
<dbReference type="PANTHER" id="PTHR10745">
    <property type="entry name" value="GLYCYL-TRNA SYNTHETASE/DNA POLYMERASE SUBUNIT GAMMA-2"/>
    <property type="match status" value="1"/>
</dbReference>
<dbReference type="GO" id="GO:0006426">
    <property type="term" value="P:glycyl-tRNA aminoacylation"/>
    <property type="evidence" value="ECO:0007669"/>
    <property type="project" value="TreeGrafter"/>
</dbReference>
<dbReference type="EMBL" id="JAGQLI010000190">
    <property type="protein sequence ID" value="MCA9379454.1"/>
    <property type="molecule type" value="Genomic_DNA"/>
</dbReference>
<gene>
    <name evidence="1" type="ORF">KC640_03420</name>
</gene>
<dbReference type="EC" id="6.1.1.14" evidence="1"/>
<dbReference type="GO" id="GO:0004820">
    <property type="term" value="F:glycine-tRNA ligase activity"/>
    <property type="evidence" value="ECO:0007669"/>
    <property type="project" value="UniProtKB-EC"/>
</dbReference>
<name>A0A955I7R9_9BACT</name>
<dbReference type="AlphaFoldDB" id="A0A955I7R9"/>
<dbReference type="PRINTS" id="PR01043">
    <property type="entry name" value="TRNASYNTHGLY"/>
</dbReference>
<protein>
    <submittedName>
        <fullName evidence="1">Glycine--tRNA ligase</fullName>
        <ecNumber evidence="1">6.1.1.14</ecNumber>
    </submittedName>
</protein>
<reference evidence="1" key="2">
    <citation type="journal article" date="2021" name="Microbiome">
        <title>Successional dynamics and alternative stable states in a saline activated sludge microbial community over 9 years.</title>
        <authorList>
            <person name="Wang Y."/>
            <person name="Ye J."/>
            <person name="Ju F."/>
            <person name="Liu L."/>
            <person name="Boyd J.A."/>
            <person name="Deng Y."/>
            <person name="Parks D.H."/>
            <person name="Jiang X."/>
            <person name="Yin X."/>
            <person name="Woodcroft B.J."/>
            <person name="Tyson G.W."/>
            <person name="Hugenholtz P."/>
            <person name="Polz M.F."/>
            <person name="Zhang T."/>
        </authorList>
    </citation>
    <scope>NUCLEOTIDE SEQUENCE</scope>
    <source>
        <strain evidence="1">HKST-UBA12</strain>
    </source>
</reference>
<dbReference type="Proteomes" id="UP000760819">
    <property type="component" value="Unassembled WGS sequence"/>
</dbReference>
<dbReference type="SUPFAM" id="SSF55681">
    <property type="entry name" value="Class II aaRS and biotin synthetases"/>
    <property type="match status" value="1"/>
</dbReference>
<evidence type="ECO:0000313" key="1">
    <source>
        <dbReference type="EMBL" id="MCA9379454.1"/>
    </source>
</evidence>